<comment type="catalytic activity">
    <reaction evidence="5">
        <text>a 3-demethylubiquinol + S-adenosyl-L-methionine = a ubiquinol + S-adenosyl-L-homocysteine + H(+)</text>
        <dbReference type="Rhea" id="RHEA:44380"/>
        <dbReference type="Rhea" id="RHEA-COMP:9566"/>
        <dbReference type="Rhea" id="RHEA-COMP:10914"/>
        <dbReference type="ChEBI" id="CHEBI:15378"/>
        <dbReference type="ChEBI" id="CHEBI:17976"/>
        <dbReference type="ChEBI" id="CHEBI:57856"/>
        <dbReference type="ChEBI" id="CHEBI:59789"/>
        <dbReference type="ChEBI" id="CHEBI:84422"/>
        <dbReference type="EC" id="2.1.1.64"/>
    </reaction>
</comment>
<reference evidence="7 8" key="1">
    <citation type="submission" date="2020-04" db="EMBL/GenBank/DDBJ databases">
        <authorList>
            <person name="Wallbank WR R."/>
            <person name="Pardo Diaz C."/>
            <person name="Kozak K."/>
            <person name="Martin S."/>
            <person name="Jiggins C."/>
            <person name="Moest M."/>
            <person name="Warren A I."/>
            <person name="Byers J.R.P. K."/>
            <person name="Montejo-Kovacevich G."/>
            <person name="Yen C E."/>
        </authorList>
    </citation>
    <scope>NUCLEOTIDE SEQUENCE [LARGE SCALE GENOMIC DNA]</scope>
</reference>
<dbReference type="EC" id="2.1.1.-" evidence="5"/>
<dbReference type="GO" id="GO:0061542">
    <property type="term" value="F:3-demethylubiquinol 3-O-methyltransferase activity"/>
    <property type="evidence" value="ECO:0007669"/>
    <property type="project" value="UniProtKB-UniRule"/>
</dbReference>
<name>A0A8S0Z4Y5_ARCPL</name>
<keyword evidence="5" id="KW-0496">Mitochondrion</keyword>
<dbReference type="CDD" id="cd02440">
    <property type="entry name" value="AdoMet_MTases"/>
    <property type="match status" value="1"/>
</dbReference>
<dbReference type="Pfam" id="PF13489">
    <property type="entry name" value="Methyltransf_23"/>
    <property type="match status" value="1"/>
</dbReference>
<dbReference type="SUPFAM" id="SSF53335">
    <property type="entry name" value="S-adenosyl-L-methionine-dependent methyltransferases"/>
    <property type="match status" value="1"/>
</dbReference>
<feature type="compositionally biased region" description="Basic and acidic residues" evidence="6">
    <location>
        <begin position="1"/>
        <end position="10"/>
    </location>
</feature>
<feature type="binding site" evidence="5">
    <location>
        <position position="174"/>
    </location>
    <ligand>
        <name>S-adenosyl-L-methionine</name>
        <dbReference type="ChEBI" id="CHEBI:59789"/>
    </ligand>
</feature>
<comment type="catalytic activity">
    <reaction evidence="5">
        <text>a 3,4-dihydroxy-5-(all-trans-polyprenyl)benzoate + S-adenosyl-L-methionine = a 4-hydroxy-3-methoxy-5-(all-trans-polyprenyl)benzoate + S-adenosyl-L-homocysteine + H(+)</text>
        <dbReference type="Rhea" id="RHEA:44452"/>
        <dbReference type="Rhea" id="RHEA-COMP:10930"/>
        <dbReference type="Rhea" id="RHEA-COMP:10931"/>
        <dbReference type="ChEBI" id="CHEBI:15378"/>
        <dbReference type="ChEBI" id="CHEBI:57856"/>
        <dbReference type="ChEBI" id="CHEBI:59789"/>
        <dbReference type="ChEBI" id="CHEBI:64694"/>
        <dbReference type="ChEBI" id="CHEBI:84443"/>
        <dbReference type="EC" id="2.1.1.114"/>
    </reaction>
</comment>
<gene>
    <name evidence="5" type="primary">coq3</name>
    <name evidence="7" type="ORF">APLA_LOCUS3149</name>
</gene>
<keyword evidence="5" id="KW-0999">Mitochondrion inner membrane</keyword>
<keyword evidence="5" id="KW-0460">Magnesium</keyword>
<keyword evidence="3 5" id="KW-0831">Ubiquinone biosynthesis</keyword>
<keyword evidence="5" id="KW-0472">Membrane</keyword>
<feature type="binding site" evidence="5">
    <location>
        <position position="178"/>
    </location>
    <ligand>
        <name>Mg(2+)</name>
        <dbReference type="ChEBI" id="CHEBI:18420"/>
    </ligand>
</feature>
<comment type="catalytic activity">
    <reaction evidence="5">
        <text>a 3-demethylubiquinone + S-adenosyl-L-methionine = a ubiquinone + S-adenosyl-L-homocysteine</text>
        <dbReference type="Rhea" id="RHEA:81215"/>
        <dbReference type="Rhea" id="RHEA-COMP:9565"/>
        <dbReference type="Rhea" id="RHEA-COMP:19654"/>
        <dbReference type="ChEBI" id="CHEBI:16389"/>
        <dbReference type="ChEBI" id="CHEBI:57856"/>
        <dbReference type="ChEBI" id="CHEBI:59789"/>
        <dbReference type="ChEBI" id="CHEBI:231825"/>
    </reaction>
</comment>
<comment type="caution">
    <text evidence="7">The sequence shown here is derived from an EMBL/GenBank/DDBJ whole genome shotgun (WGS) entry which is preliminary data.</text>
</comment>
<accession>A0A8S0Z4Y5</accession>
<dbReference type="PANTHER" id="PTHR43464:SF19">
    <property type="entry name" value="UBIQUINONE BIOSYNTHESIS O-METHYLTRANSFERASE, MITOCHONDRIAL"/>
    <property type="match status" value="1"/>
</dbReference>
<dbReference type="NCBIfam" id="TIGR01983">
    <property type="entry name" value="UbiG"/>
    <property type="match status" value="1"/>
</dbReference>
<dbReference type="PANTHER" id="PTHR43464">
    <property type="entry name" value="METHYLTRANSFERASE"/>
    <property type="match status" value="1"/>
</dbReference>
<comment type="similarity">
    <text evidence="5">Belongs to the class I-like SAM-binding methyltransferase superfamily. UbiG/COQ3 family.</text>
</comment>
<feature type="binding site" evidence="5">
    <location>
        <position position="75"/>
    </location>
    <ligand>
        <name>S-adenosyl-L-methionine</name>
        <dbReference type="ChEBI" id="CHEBI:59789"/>
    </ligand>
</feature>
<sequence>MSRTFGDRTMHVYSQASKNSQRNLLCSSRSIQRNNERHSHSTIDTVEVEVFSKHMSDWWNPDGKLALLHGFNALRVPLIRDGLVQCATEERKLQPLKNIKILDVGCGGGILSEALARLGATITGIDASEDLIKIADEHKNIDPKIAKCKPTYIHTTVEDHVNKFACCYNCVVASEVIEHVNNQDLFVKSCVRALVPGGKIFFTTPNRTRLSQLVVILLAERMLKMVPDGAHEYEKFVTPTELSFMLEKNNCHVESTYGIQYNPLTKKWSFSTYQHLMYAMQAQKLS</sequence>
<evidence type="ECO:0000256" key="4">
    <source>
        <dbReference type="ARBA" id="ARBA00022691"/>
    </source>
</evidence>
<dbReference type="GO" id="GO:0010420">
    <property type="term" value="F:polyprenyldihydroxybenzoate methyltransferase activity"/>
    <property type="evidence" value="ECO:0007669"/>
    <property type="project" value="UniProtKB-UniRule"/>
</dbReference>
<dbReference type="EC" id="2.1.1.114" evidence="5"/>
<evidence type="ECO:0000256" key="2">
    <source>
        <dbReference type="ARBA" id="ARBA00022679"/>
    </source>
</evidence>
<dbReference type="Gene3D" id="3.40.50.150">
    <property type="entry name" value="Vaccinia Virus protein VP39"/>
    <property type="match status" value="1"/>
</dbReference>
<dbReference type="InterPro" id="IPR029063">
    <property type="entry name" value="SAM-dependent_MTases_sf"/>
</dbReference>
<protein>
    <recommendedName>
        <fullName evidence="5">Ubiquinone biosynthesis O-methyltransferase, mitochondrial</fullName>
    </recommendedName>
    <alternativeName>
        <fullName evidence="5">3-demethylubiquinol 3-O-methyltransferase</fullName>
        <ecNumber evidence="5">2.1.1.64</ecNumber>
    </alternativeName>
    <alternativeName>
        <fullName evidence="5">3-demethylubiquinone 3-O-methyltransferase</fullName>
        <ecNumber evidence="5">2.1.1.-</ecNumber>
    </alternativeName>
    <alternativeName>
        <fullName evidence="5">Polyprenyldihydroxybenzoate methyltransferase</fullName>
        <ecNumber evidence="5">2.1.1.114</ecNumber>
    </alternativeName>
</protein>
<feature type="compositionally biased region" description="Polar residues" evidence="6">
    <location>
        <begin position="12"/>
        <end position="24"/>
    </location>
</feature>
<evidence type="ECO:0000313" key="8">
    <source>
        <dbReference type="Proteomes" id="UP000494106"/>
    </source>
</evidence>
<feature type="binding site" evidence="5">
    <location>
        <position position="126"/>
    </location>
    <ligand>
        <name>S-adenosyl-L-methionine</name>
        <dbReference type="ChEBI" id="CHEBI:59789"/>
    </ligand>
</feature>
<dbReference type="OrthoDB" id="3265906at2759"/>
<dbReference type="InterPro" id="IPR010233">
    <property type="entry name" value="UbiG_MeTrfase"/>
</dbReference>
<dbReference type="GO" id="GO:0032259">
    <property type="term" value="P:methylation"/>
    <property type="evidence" value="ECO:0007669"/>
    <property type="project" value="UniProtKB-KW"/>
</dbReference>
<proteinExistence type="inferred from homology"/>
<keyword evidence="4 5" id="KW-0949">S-adenosyl-L-methionine</keyword>
<organism evidence="7 8">
    <name type="scientific">Arctia plantaginis</name>
    <name type="common">Wood tiger moth</name>
    <name type="synonym">Phalaena plantaginis</name>
    <dbReference type="NCBI Taxonomy" id="874455"/>
    <lineage>
        <taxon>Eukaryota</taxon>
        <taxon>Metazoa</taxon>
        <taxon>Ecdysozoa</taxon>
        <taxon>Arthropoda</taxon>
        <taxon>Hexapoda</taxon>
        <taxon>Insecta</taxon>
        <taxon>Pterygota</taxon>
        <taxon>Neoptera</taxon>
        <taxon>Endopterygota</taxon>
        <taxon>Lepidoptera</taxon>
        <taxon>Glossata</taxon>
        <taxon>Ditrysia</taxon>
        <taxon>Noctuoidea</taxon>
        <taxon>Erebidae</taxon>
        <taxon>Arctiinae</taxon>
        <taxon>Arctia</taxon>
    </lineage>
</organism>
<evidence type="ECO:0000256" key="5">
    <source>
        <dbReference type="HAMAP-Rule" id="MF_03190"/>
    </source>
</evidence>
<comment type="cofactor">
    <cofactor evidence="5">
        <name>Mg(2+)</name>
        <dbReference type="ChEBI" id="CHEBI:18420"/>
    </cofactor>
</comment>
<feature type="binding site" evidence="5">
    <location>
        <position position="105"/>
    </location>
    <ligand>
        <name>S-adenosyl-L-methionine</name>
        <dbReference type="ChEBI" id="CHEBI:59789"/>
    </ligand>
</feature>
<dbReference type="AlphaFoldDB" id="A0A8S0Z4Y5"/>
<dbReference type="GO" id="GO:0031314">
    <property type="term" value="C:extrinsic component of mitochondrial inner membrane"/>
    <property type="evidence" value="ECO:0007669"/>
    <property type="project" value="UniProtKB-UniRule"/>
</dbReference>
<feature type="region of interest" description="Disordered" evidence="6">
    <location>
        <begin position="1"/>
        <end position="24"/>
    </location>
</feature>
<keyword evidence="2 5" id="KW-0808">Transferase</keyword>
<feature type="binding site" evidence="5">
    <location>
        <position position="175"/>
    </location>
    <ligand>
        <name>Mg(2+)</name>
        <dbReference type="ChEBI" id="CHEBI:18420"/>
    </ligand>
</feature>
<evidence type="ECO:0000256" key="1">
    <source>
        <dbReference type="ARBA" id="ARBA00022603"/>
    </source>
</evidence>
<comment type="pathway">
    <text evidence="5">Cofactor biosynthesis; ubiquinone biosynthesis.</text>
</comment>
<feature type="binding site" evidence="5">
    <location>
        <position position="179"/>
    </location>
    <ligand>
        <name>Mg(2+)</name>
        <dbReference type="ChEBI" id="CHEBI:18420"/>
    </ligand>
</feature>
<comment type="subunit">
    <text evidence="5">Component of a multi-subunit COQ enzyme complex.</text>
</comment>
<keyword evidence="8" id="KW-1185">Reference proteome</keyword>
<evidence type="ECO:0000256" key="3">
    <source>
        <dbReference type="ARBA" id="ARBA00022688"/>
    </source>
</evidence>
<dbReference type="HAMAP" id="MF_00472">
    <property type="entry name" value="UbiG"/>
    <property type="match status" value="1"/>
</dbReference>
<keyword evidence="5" id="KW-0479">Metal-binding</keyword>
<dbReference type="EC" id="2.1.1.64" evidence="5"/>
<evidence type="ECO:0000256" key="6">
    <source>
        <dbReference type="SAM" id="MobiDB-lite"/>
    </source>
</evidence>
<dbReference type="Proteomes" id="UP000494106">
    <property type="component" value="Unassembled WGS sequence"/>
</dbReference>
<comment type="function">
    <text evidence="5">O-methyltransferase required for two non-consecutive steps during ubiquinone biosynthesis. Catalyzes the 2 O-methylation of 3,4-dihydroxy-5-(all-trans-polyprenyl)benzoic acid into 4-hydroxy-3-methoxy-5-(all-trans-polyprenyl)benzoic acid. Also catalyzes the last step of ubiquinone biosynthesis by mediating methylation of 3-demethylubiquinone into ubiquinone. Also able to mediate the methylation of 3-demethylubiquinol into ubiquinol.</text>
</comment>
<dbReference type="EMBL" id="CADEBC010000232">
    <property type="protein sequence ID" value="CAB3226928.1"/>
    <property type="molecule type" value="Genomic_DNA"/>
</dbReference>
<evidence type="ECO:0000313" key="7">
    <source>
        <dbReference type="EMBL" id="CAB3226928.1"/>
    </source>
</evidence>
<comment type="subcellular location">
    <subcellularLocation>
        <location evidence="5">Mitochondrion inner membrane</location>
        <topology evidence="5">Peripheral membrane protein</topology>
        <orientation evidence="5">Matrix side</orientation>
    </subcellularLocation>
</comment>
<keyword evidence="1 5" id="KW-0489">Methyltransferase</keyword>
<dbReference type="GO" id="GO:0046872">
    <property type="term" value="F:metal ion binding"/>
    <property type="evidence" value="ECO:0007669"/>
    <property type="project" value="UniProtKB-KW"/>
</dbReference>